<feature type="region of interest" description="Disordered" evidence="3">
    <location>
        <begin position="748"/>
        <end position="793"/>
    </location>
</feature>
<keyword evidence="1" id="KW-0788">Thiol protease</keyword>
<dbReference type="InterPro" id="IPR001394">
    <property type="entry name" value="Peptidase_C19_UCH"/>
</dbReference>
<evidence type="ECO:0000256" key="1">
    <source>
        <dbReference type="RuleBase" id="RU366025"/>
    </source>
</evidence>
<dbReference type="EC" id="3.4.19.12" evidence="1"/>
<comment type="caution">
    <text evidence="5">The sequence shown here is derived from an EMBL/GenBank/DDBJ whole genome shotgun (WGS) entry which is preliminary data.</text>
</comment>
<feature type="region of interest" description="Disordered" evidence="3">
    <location>
        <begin position="867"/>
        <end position="933"/>
    </location>
</feature>
<dbReference type="InterPro" id="IPR028889">
    <property type="entry name" value="USP"/>
</dbReference>
<proteinExistence type="inferred from homology"/>
<dbReference type="InterPro" id="IPR038765">
    <property type="entry name" value="Papain-like_cys_pep_sf"/>
</dbReference>
<feature type="domain" description="USP" evidence="4">
    <location>
        <begin position="152"/>
        <end position="856"/>
    </location>
</feature>
<comment type="catalytic activity">
    <reaction evidence="1">
        <text>Thiol-dependent hydrolysis of ester, thioester, amide, peptide and isopeptide bonds formed by the C-terminal Gly of ubiquitin (a 76-residue protein attached to proteins as an intracellular targeting signal).</text>
        <dbReference type="EC" id="3.4.19.12"/>
    </reaction>
</comment>
<dbReference type="PANTHER" id="PTHR21646">
    <property type="entry name" value="UBIQUITIN CARBOXYL-TERMINAL HYDROLASE"/>
    <property type="match status" value="1"/>
</dbReference>
<feature type="compositionally biased region" description="Basic and acidic residues" evidence="3">
    <location>
        <begin position="895"/>
        <end position="908"/>
    </location>
</feature>
<feature type="region of interest" description="Disordered" evidence="3">
    <location>
        <begin position="327"/>
        <end position="349"/>
    </location>
</feature>
<gene>
    <name evidence="5" type="ORF">CYY_006587</name>
</gene>
<dbReference type="PANTHER" id="PTHR21646:SF23">
    <property type="entry name" value="UBIQUITIN CARBOXYL-TERMINAL HYDROLASE USP2"/>
    <property type="match status" value="1"/>
</dbReference>
<dbReference type="AlphaFoldDB" id="A0A8J4UYV5"/>
<feature type="compositionally biased region" description="Low complexity" evidence="3">
    <location>
        <begin position="750"/>
        <end position="785"/>
    </location>
</feature>
<feature type="coiled-coil region" evidence="2">
    <location>
        <begin position="356"/>
        <end position="390"/>
    </location>
</feature>
<dbReference type="OrthoDB" id="2020758at2759"/>
<dbReference type="Proteomes" id="UP000695562">
    <property type="component" value="Unassembled WGS sequence"/>
</dbReference>
<evidence type="ECO:0000256" key="2">
    <source>
        <dbReference type="SAM" id="Coils"/>
    </source>
</evidence>
<dbReference type="PROSITE" id="PS00973">
    <property type="entry name" value="USP_2"/>
    <property type="match status" value="1"/>
</dbReference>
<dbReference type="Pfam" id="PF00443">
    <property type="entry name" value="UCH"/>
    <property type="match status" value="1"/>
</dbReference>
<dbReference type="PROSITE" id="PS00972">
    <property type="entry name" value="USP_1"/>
    <property type="match status" value="1"/>
</dbReference>
<dbReference type="GO" id="GO:0016579">
    <property type="term" value="P:protein deubiquitination"/>
    <property type="evidence" value="ECO:0007669"/>
    <property type="project" value="InterPro"/>
</dbReference>
<comment type="similarity">
    <text evidence="1">Belongs to the peptidase C19 family.</text>
</comment>
<feature type="compositionally biased region" description="Acidic residues" evidence="3">
    <location>
        <begin position="483"/>
        <end position="497"/>
    </location>
</feature>
<feature type="region of interest" description="Disordered" evidence="3">
    <location>
        <begin position="957"/>
        <end position="991"/>
    </location>
</feature>
<dbReference type="InterPro" id="IPR018200">
    <property type="entry name" value="USP_CS"/>
</dbReference>
<keyword evidence="1" id="KW-0833">Ubl conjugation pathway</keyword>
<keyword evidence="6" id="KW-1185">Reference proteome</keyword>
<feature type="region of interest" description="Disordered" evidence="3">
    <location>
        <begin position="1"/>
        <end position="36"/>
    </location>
</feature>
<reference evidence="5" key="1">
    <citation type="submission" date="2020-01" db="EMBL/GenBank/DDBJ databases">
        <title>Development of genomics and gene disruption for Polysphondylium violaceum indicates a role for the polyketide synthase stlB in stalk morphogenesis.</title>
        <authorList>
            <person name="Narita B."/>
            <person name="Kawabe Y."/>
            <person name="Kin K."/>
            <person name="Saito T."/>
            <person name="Gibbs R."/>
            <person name="Kuspa A."/>
            <person name="Muzny D."/>
            <person name="Queller D."/>
            <person name="Richards S."/>
            <person name="Strassman J."/>
            <person name="Sucgang R."/>
            <person name="Worley K."/>
            <person name="Schaap P."/>
        </authorList>
    </citation>
    <scope>NUCLEOTIDE SEQUENCE</scope>
    <source>
        <strain evidence="5">QSvi11</strain>
    </source>
</reference>
<dbReference type="SUPFAM" id="SSF54001">
    <property type="entry name" value="Cysteine proteinases"/>
    <property type="match status" value="1"/>
</dbReference>
<evidence type="ECO:0000256" key="3">
    <source>
        <dbReference type="SAM" id="MobiDB-lite"/>
    </source>
</evidence>
<feature type="compositionally biased region" description="Low complexity" evidence="3">
    <location>
        <begin position="102"/>
        <end position="121"/>
    </location>
</feature>
<protein>
    <recommendedName>
        <fullName evidence="1">Ubiquitin carboxyl-terminal hydrolase</fullName>
        <ecNumber evidence="1">3.4.19.12</ecNumber>
    </recommendedName>
</protein>
<feature type="compositionally biased region" description="Basic and acidic residues" evidence="3">
    <location>
        <begin position="970"/>
        <end position="984"/>
    </location>
</feature>
<dbReference type="GO" id="GO:0004843">
    <property type="term" value="F:cysteine-type deubiquitinase activity"/>
    <property type="evidence" value="ECO:0007669"/>
    <property type="project" value="UniProtKB-UniRule"/>
</dbReference>
<name>A0A8J4UYV5_9MYCE</name>
<evidence type="ECO:0000313" key="6">
    <source>
        <dbReference type="Proteomes" id="UP000695562"/>
    </source>
</evidence>
<dbReference type="EMBL" id="AJWJ01000311">
    <property type="protein sequence ID" value="KAF2072088.1"/>
    <property type="molecule type" value="Genomic_DNA"/>
</dbReference>
<accession>A0A8J4UYV5</accession>
<dbReference type="PROSITE" id="PS50235">
    <property type="entry name" value="USP_3"/>
    <property type="match status" value="1"/>
</dbReference>
<feature type="compositionally biased region" description="Basic residues" evidence="3">
    <location>
        <begin position="1"/>
        <end position="13"/>
    </location>
</feature>
<feature type="compositionally biased region" description="Low complexity" evidence="3">
    <location>
        <begin position="467"/>
        <end position="477"/>
    </location>
</feature>
<feature type="region of interest" description="Disordered" evidence="3">
    <location>
        <begin position="467"/>
        <end position="497"/>
    </location>
</feature>
<keyword evidence="1" id="KW-0378">Hydrolase</keyword>
<feature type="region of interest" description="Disordered" evidence="3">
    <location>
        <begin position="102"/>
        <end position="129"/>
    </location>
</feature>
<keyword evidence="1" id="KW-0645">Protease</keyword>
<organism evidence="5 6">
    <name type="scientific">Polysphondylium violaceum</name>
    <dbReference type="NCBI Taxonomy" id="133409"/>
    <lineage>
        <taxon>Eukaryota</taxon>
        <taxon>Amoebozoa</taxon>
        <taxon>Evosea</taxon>
        <taxon>Eumycetozoa</taxon>
        <taxon>Dictyostelia</taxon>
        <taxon>Dictyosteliales</taxon>
        <taxon>Dictyosteliaceae</taxon>
        <taxon>Polysphondylium</taxon>
    </lineage>
</organism>
<dbReference type="Gene3D" id="3.90.70.10">
    <property type="entry name" value="Cysteine proteinases"/>
    <property type="match status" value="2"/>
</dbReference>
<feature type="compositionally biased region" description="Basic and acidic residues" evidence="3">
    <location>
        <begin position="869"/>
        <end position="888"/>
    </location>
</feature>
<evidence type="ECO:0000313" key="5">
    <source>
        <dbReference type="EMBL" id="KAF2072088.1"/>
    </source>
</evidence>
<keyword evidence="2" id="KW-0175">Coiled coil</keyword>
<feature type="region of interest" description="Disordered" evidence="3">
    <location>
        <begin position="675"/>
        <end position="695"/>
    </location>
</feature>
<sequence>MGKGKDKKKKLKNQKSLVENNKKKGGQSNKESKEKKDVVKIIVDSQGTTLTLKRIDNLYVCTDCIDQFNLSSKKSNGAVLDKPIPLECSICHMGALEGSSGVSSSTSSLSSSTTSLSSSVTDNKKKRANGNSRFYDDDVEIIGGKAIGDGVKGLDNLGNTCFFNSIMQNLTHVNLLRDLFLEAPPGSPKSVITSNSSMTNEMFNFYSKMYKSNTSRISPHGLFSEIVKKSPRFGGFKQQDSHELLRYLLDGLISEEQNATKKRKEPTYIDKVFGGKLISIITCFHCGYVSKTFEPFLDLSLPISSEKSSNKPPPNFVMPRVAKPLPLKPKSDSLDTATTTTTTTPTVKLDASGNRISKHQLKKLRAKEEKERLEKEEKEKQAAVEKDESIVNLEDDFQVVPIDGKSDENSPVSVNIQVNYSSTGSVTPNGAEEIIDTNNSPKQINIIEIDDDVDNNNNQSQQIKINVKNNNNNNNDNGCSSDIEGEEQESKEDDDNDDQVVISEREGGVELIQATTLLDEISTVTGSIIENYENPDYKPIVLLERSANDLTKSFETLHINGNDQPESDTEKEDDVQKDPIDLRKDIPSDAFNIGSLLSCLLQFTNPEKLEGENGFICSNCMKIHKEKKKQQEEEQEHLNGGSSQVIDIDMDDKEEGQEDEVVEVLVDSEPINNKKKKKKTTPIIKPKPKDEDDIEKFRRNASKQYLLSETPPFLTVQLKRFMLTRIGYQKNSKQVTFPVTLDLSSFTDQNNINNNNNNNDNSNNSNENDNSSSNDNKNDNNNENNTPPTIISKDNNIYRLNGIVEHMGGMGGGHYVAHVYDDQKDQWYYISDSNVRTTTLTQVLNSEAYLVFYKKDNFDVSSLFPSRKSKQEEVKEKEEEIKEEEKVNDQQQQDNSKDDKEQEEKQEEKEDDQEQKEEKEPLLSNNEKTVDIDVEEKIENKPIVIIEKYQQEKEKEIDTIEFKDDDDDSKIDGAELPRTEKKELPIPIEID</sequence>
<evidence type="ECO:0000259" key="4">
    <source>
        <dbReference type="PROSITE" id="PS50235"/>
    </source>
</evidence>
<feature type="compositionally biased region" description="Low complexity" evidence="3">
    <location>
        <begin position="336"/>
        <end position="346"/>
    </location>
</feature>
<dbReference type="InterPro" id="IPR050185">
    <property type="entry name" value="Ub_carboxyl-term_hydrolase"/>
</dbReference>
<dbReference type="GO" id="GO:0006508">
    <property type="term" value="P:proteolysis"/>
    <property type="evidence" value="ECO:0007669"/>
    <property type="project" value="UniProtKB-KW"/>
</dbReference>